<keyword evidence="5 6" id="KW-0472">Membrane</keyword>
<evidence type="ECO:0008006" key="8">
    <source>
        <dbReference type="Google" id="ProtNLM"/>
    </source>
</evidence>
<evidence type="ECO:0000256" key="6">
    <source>
        <dbReference type="SAM" id="Phobius"/>
    </source>
</evidence>
<feature type="transmembrane region" description="Helical" evidence="6">
    <location>
        <begin position="231"/>
        <end position="252"/>
    </location>
</feature>
<comment type="caution">
    <text evidence="7">The sequence shown here is derived from an EMBL/GenBank/DDBJ whole genome shotgun (WGS) entry which is preliminary data.</text>
</comment>
<evidence type="ECO:0000256" key="2">
    <source>
        <dbReference type="ARBA" id="ARBA00022475"/>
    </source>
</evidence>
<feature type="transmembrane region" description="Helical" evidence="6">
    <location>
        <begin position="340"/>
        <end position="360"/>
    </location>
</feature>
<accession>A0A7C3N8Q9</accession>
<dbReference type="PANTHER" id="PTHR30250:SF11">
    <property type="entry name" value="O-ANTIGEN TRANSPORTER-RELATED"/>
    <property type="match status" value="1"/>
</dbReference>
<gene>
    <name evidence="7" type="ORF">ENS15_03840</name>
</gene>
<evidence type="ECO:0000256" key="1">
    <source>
        <dbReference type="ARBA" id="ARBA00004651"/>
    </source>
</evidence>
<feature type="transmembrane region" description="Helical" evidence="6">
    <location>
        <begin position="421"/>
        <end position="438"/>
    </location>
</feature>
<feature type="transmembrane region" description="Helical" evidence="6">
    <location>
        <begin position="12"/>
        <end position="33"/>
    </location>
</feature>
<protein>
    <recommendedName>
        <fullName evidence="8">Polysaccharide biosynthesis protein C-terminal domain-containing protein</fullName>
    </recommendedName>
</protein>
<dbReference type="EMBL" id="DSTT01000005">
    <property type="protein sequence ID" value="HFK23764.1"/>
    <property type="molecule type" value="Genomic_DNA"/>
</dbReference>
<feature type="transmembrane region" description="Helical" evidence="6">
    <location>
        <begin position="202"/>
        <end position="225"/>
    </location>
</feature>
<dbReference type="GO" id="GO:0005886">
    <property type="term" value="C:plasma membrane"/>
    <property type="evidence" value="ECO:0007669"/>
    <property type="project" value="UniProtKB-SubCell"/>
</dbReference>
<organism evidence="7">
    <name type="scientific">candidate division WOR-3 bacterium</name>
    <dbReference type="NCBI Taxonomy" id="2052148"/>
    <lineage>
        <taxon>Bacteria</taxon>
        <taxon>Bacteria division WOR-3</taxon>
    </lineage>
</organism>
<name>A0A7C3N8Q9_UNCW3</name>
<feature type="transmembrane region" description="Helical" evidence="6">
    <location>
        <begin position="308"/>
        <end position="328"/>
    </location>
</feature>
<sequence>MVLRKITFYTFSNYINIFLSFVQGFFLVKILSLSQMGEFSQFKIILNYLMLFNLGLTNSFLILLPNSSPDERKIFKNQIFTINTIIFITVSILFLSLFLFFKREIFLFIFLVLFFYSSKEIPSYYLRAVGEFSKYSTNLILSQTVLLLSTITLTYLFGLKGAYLSFLIYSVFSFFFGISLIKGINFSNFNFGNFIFFIKKGFDIYFVGFLNQIISNFERLFLSFILLKETFAIYSTAVFFLSFIQMLPVSIVQFFLPDFVKNIEKYSQKKLNIFFVIISTLTFFMIIVSYLFLKIITKKILPNYADSVKIFSILSVTIFFDIFFYLMFNKLLSLEKLKYYNYIQIVGSLIVFLGVLLFYLFKKDINIIEFSYYFLLLKTLYFFIWVLFLKFIFNISLKFFSLILIFLYSFIIIIFENINLYLSFGIILLFFTILILFAKKLILFIKEG</sequence>
<keyword evidence="4 6" id="KW-1133">Transmembrane helix</keyword>
<keyword evidence="3 6" id="KW-0812">Transmembrane</keyword>
<feature type="transmembrane region" description="Helical" evidence="6">
    <location>
        <begin position="138"/>
        <end position="157"/>
    </location>
</feature>
<keyword evidence="2" id="KW-1003">Cell membrane</keyword>
<feature type="transmembrane region" description="Helical" evidence="6">
    <location>
        <begin position="372"/>
        <end position="392"/>
    </location>
</feature>
<dbReference type="PANTHER" id="PTHR30250">
    <property type="entry name" value="PST FAMILY PREDICTED COLANIC ACID TRANSPORTER"/>
    <property type="match status" value="1"/>
</dbReference>
<feature type="transmembrane region" description="Helical" evidence="6">
    <location>
        <begin position="163"/>
        <end position="181"/>
    </location>
</feature>
<evidence type="ECO:0000256" key="5">
    <source>
        <dbReference type="ARBA" id="ARBA00023136"/>
    </source>
</evidence>
<feature type="transmembrane region" description="Helical" evidence="6">
    <location>
        <begin position="399"/>
        <end position="415"/>
    </location>
</feature>
<proteinExistence type="predicted"/>
<evidence type="ECO:0000256" key="3">
    <source>
        <dbReference type="ARBA" id="ARBA00022692"/>
    </source>
</evidence>
<evidence type="ECO:0000313" key="7">
    <source>
        <dbReference type="EMBL" id="HFK23764.1"/>
    </source>
</evidence>
<feature type="transmembrane region" description="Helical" evidence="6">
    <location>
        <begin position="79"/>
        <end position="99"/>
    </location>
</feature>
<comment type="subcellular location">
    <subcellularLocation>
        <location evidence="1">Cell membrane</location>
        <topology evidence="1">Multi-pass membrane protein</topology>
    </subcellularLocation>
</comment>
<feature type="transmembrane region" description="Helical" evidence="6">
    <location>
        <begin position="105"/>
        <end position="126"/>
    </location>
</feature>
<reference evidence="7" key="1">
    <citation type="journal article" date="2020" name="mSystems">
        <title>Genome- and Community-Level Interaction Insights into Carbon Utilization and Element Cycling Functions of Hydrothermarchaeota in Hydrothermal Sediment.</title>
        <authorList>
            <person name="Zhou Z."/>
            <person name="Liu Y."/>
            <person name="Xu W."/>
            <person name="Pan J."/>
            <person name="Luo Z.H."/>
            <person name="Li M."/>
        </authorList>
    </citation>
    <scope>NUCLEOTIDE SEQUENCE [LARGE SCALE GENOMIC DNA]</scope>
    <source>
        <strain evidence="7">SpSt-464</strain>
    </source>
</reference>
<dbReference type="InterPro" id="IPR050833">
    <property type="entry name" value="Poly_Biosynth_Transport"/>
</dbReference>
<feature type="transmembrane region" description="Helical" evidence="6">
    <location>
        <begin position="273"/>
        <end position="296"/>
    </location>
</feature>
<feature type="transmembrane region" description="Helical" evidence="6">
    <location>
        <begin position="45"/>
        <end position="67"/>
    </location>
</feature>
<evidence type="ECO:0000256" key="4">
    <source>
        <dbReference type="ARBA" id="ARBA00022989"/>
    </source>
</evidence>
<dbReference type="AlphaFoldDB" id="A0A7C3N8Q9"/>